<dbReference type="InterPro" id="IPR000878">
    <property type="entry name" value="4pyrrol_Mease"/>
</dbReference>
<evidence type="ECO:0000256" key="6">
    <source>
        <dbReference type="ARBA" id="ARBA00022691"/>
    </source>
</evidence>
<keyword evidence="4 10" id="KW-0489">Methyltransferase</keyword>
<evidence type="ECO:0000256" key="10">
    <source>
        <dbReference type="RuleBase" id="RU003960"/>
    </source>
</evidence>
<dbReference type="Gene3D" id="3.30.950.10">
    <property type="entry name" value="Methyltransferase, Cobalt-precorrin-4 Transmethylase, Domain 2"/>
    <property type="match status" value="1"/>
</dbReference>
<comment type="similarity">
    <text evidence="1 10">Belongs to the precorrin methyltransferase family.</text>
</comment>
<evidence type="ECO:0000259" key="11">
    <source>
        <dbReference type="Pfam" id="PF00590"/>
    </source>
</evidence>
<dbReference type="InterPro" id="IPR006366">
    <property type="entry name" value="CobA/CysG_C"/>
</dbReference>
<dbReference type="AlphaFoldDB" id="A0A364P257"/>
<keyword evidence="5 10" id="KW-0808">Transferase</keyword>
<evidence type="ECO:0000256" key="7">
    <source>
        <dbReference type="ARBA" id="ARBA00023244"/>
    </source>
</evidence>
<gene>
    <name evidence="12" type="primary">cobA</name>
    <name evidence="12" type="ORF">CU669_04550</name>
</gene>
<proteinExistence type="inferred from homology"/>
<keyword evidence="7" id="KW-0627">Porphyrin biosynthesis</keyword>
<dbReference type="PANTHER" id="PTHR45790">
    <property type="entry name" value="SIROHEME SYNTHASE-RELATED"/>
    <property type="match status" value="1"/>
</dbReference>
<evidence type="ECO:0000256" key="8">
    <source>
        <dbReference type="ARBA" id="ARBA00025705"/>
    </source>
</evidence>
<dbReference type="PROSITE" id="PS00839">
    <property type="entry name" value="SUMT_1"/>
    <property type="match status" value="1"/>
</dbReference>
<dbReference type="FunFam" id="3.40.1010.10:FF:000001">
    <property type="entry name" value="Siroheme synthase"/>
    <property type="match status" value="1"/>
</dbReference>
<dbReference type="SUPFAM" id="SSF53790">
    <property type="entry name" value="Tetrapyrrole methylase"/>
    <property type="match status" value="1"/>
</dbReference>
<evidence type="ECO:0000313" key="13">
    <source>
        <dbReference type="Proteomes" id="UP000251075"/>
    </source>
</evidence>
<dbReference type="OrthoDB" id="9815856at2"/>
<reference evidence="12 13" key="1">
    <citation type="submission" date="2017-11" db="EMBL/GenBank/DDBJ databases">
        <title>Draft genome sequence of magnetotactic bacterium Magnetospirillum kuznetsovii LBB-42.</title>
        <authorList>
            <person name="Grouzdev D.S."/>
            <person name="Rysina M.S."/>
            <person name="Baslerov R.V."/>
            <person name="Koziaeva V."/>
        </authorList>
    </citation>
    <scope>NUCLEOTIDE SEQUENCE [LARGE SCALE GENOMIC DNA]</scope>
    <source>
        <strain evidence="12 13">LBB-42</strain>
    </source>
</reference>
<dbReference type="Proteomes" id="UP000251075">
    <property type="component" value="Unassembled WGS sequence"/>
</dbReference>
<dbReference type="GO" id="GO:0009236">
    <property type="term" value="P:cobalamin biosynthetic process"/>
    <property type="evidence" value="ECO:0007669"/>
    <property type="project" value="UniProtKB-KW"/>
</dbReference>
<dbReference type="InterPro" id="IPR050161">
    <property type="entry name" value="Siro_Cobalamin_biosynth"/>
</dbReference>
<keyword evidence="6" id="KW-0949">S-adenosyl-L-methionine</keyword>
<dbReference type="GO" id="GO:0004851">
    <property type="term" value="F:uroporphyrin-III C-methyltransferase activity"/>
    <property type="evidence" value="ECO:0007669"/>
    <property type="project" value="UniProtKB-EC"/>
</dbReference>
<keyword evidence="3" id="KW-0169">Cobalamin biosynthesis</keyword>
<comment type="pathway">
    <text evidence="9">Cofactor biosynthesis; adenosylcobalamin biosynthesis; precorrin-2 from uroporphyrinogen III: step 1/1.</text>
</comment>
<evidence type="ECO:0000256" key="4">
    <source>
        <dbReference type="ARBA" id="ARBA00022603"/>
    </source>
</evidence>
<dbReference type="PANTHER" id="PTHR45790:SF3">
    <property type="entry name" value="S-ADENOSYL-L-METHIONINE-DEPENDENT UROPORPHYRINOGEN III METHYLTRANSFERASE, CHLOROPLASTIC"/>
    <property type="match status" value="1"/>
</dbReference>
<dbReference type="NCBIfam" id="NF004790">
    <property type="entry name" value="PRK06136.1"/>
    <property type="match status" value="1"/>
</dbReference>
<feature type="domain" description="Tetrapyrrole methylase" evidence="11">
    <location>
        <begin position="8"/>
        <end position="216"/>
    </location>
</feature>
<evidence type="ECO:0000256" key="1">
    <source>
        <dbReference type="ARBA" id="ARBA00005879"/>
    </source>
</evidence>
<evidence type="ECO:0000256" key="3">
    <source>
        <dbReference type="ARBA" id="ARBA00022573"/>
    </source>
</evidence>
<dbReference type="FunFam" id="3.30.950.10:FF:000001">
    <property type="entry name" value="Siroheme synthase"/>
    <property type="match status" value="1"/>
</dbReference>
<sequence>MTEAPPLVHLVGAGPGDPDLLTVKALRLIQSADVVVYDRLVGDGILDLIPAGTTRISVGKESGHHLLPQDEINDLLVSLARPDRTVVRLKGGDPFVFGRGGEEALYLARYGVAVEVVPGITAAAGCAAMAGIPLTHRDVARSVRLITGHLSEDRALELDWDSLADPSCTLVIYMGVATIGRIAEGLMAAGLPPDTPVAVVERGTSGAARTLRSVLSAIGGAVEAWHIRPPALIIIGKVVGLGLAAETLSDDAFLPNVKPLISAE</sequence>
<accession>A0A364P257</accession>
<comment type="pathway">
    <text evidence="8">Porphyrin-containing compound metabolism; siroheme biosynthesis; precorrin-2 from uroporphyrinogen III: step 1/1.</text>
</comment>
<dbReference type="GO" id="GO:0019354">
    <property type="term" value="P:siroheme biosynthetic process"/>
    <property type="evidence" value="ECO:0007669"/>
    <property type="project" value="UniProtKB-UniPathway"/>
</dbReference>
<dbReference type="Pfam" id="PF00590">
    <property type="entry name" value="TP_methylase"/>
    <property type="match status" value="1"/>
</dbReference>
<evidence type="ECO:0000256" key="9">
    <source>
        <dbReference type="ARBA" id="ARBA00060548"/>
    </source>
</evidence>
<dbReference type="InterPro" id="IPR014777">
    <property type="entry name" value="4pyrrole_Mease_sub1"/>
</dbReference>
<dbReference type="InterPro" id="IPR014776">
    <property type="entry name" value="4pyrrole_Mease_sub2"/>
</dbReference>
<dbReference type="EMBL" id="PGTO01000002">
    <property type="protein sequence ID" value="RAU23403.1"/>
    <property type="molecule type" value="Genomic_DNA"/>
</dbReference>
<comment type="caution">
    <text evidence="12">The sequence shown here is derived from an EMBL/GenBank/DDBJ whole genome shotgun (WGS) entry which is preliminary data.</text>
</comment>
<dbReference type="NCBIfam" id="TIGR01469">
    <property type="entry name" value="cobA_cysG_Cterm"/>
    <property type="match status" value="1"/>
</dbReference>
<evidence type="ECO:0000256" key="5">
    <source>
        <dbReference type="ARBA" id="ARBA00022679"/>
    </source>
</evidence>
<dbReference type="UniPathway" id="UPA00262">
    <property type="reaction ID" value="UER00211"/>
</dbReference>
<name>A0A364P257_9PROT</name>
<dbReference type="InterPro" id="IPR003043">
    <property type="entry name" value="Uropor_MeTrfase_CS"/>
</dbReference>
<dbReference type="Gene3D" id="3.40.1010.10">
    <property type="entry name" value="Cobalt-precorrin-4 Transmethylase, Domain 1"/>
    <property type="match status" value="1"/>
</dbReference>
<dbReference type="CDD" id="cd11642">
    <property type="entry name" value="SUMT"/>
    <property type="match status" value="1"/>
</dbReference>
<dbReference type="RefSeq" id="WP_112142601.1">
    <property type="nucleotide sequence ID" value="NZ_PGTO01000002.1"/>
</dbReference>
<organism evidence="12 13">
    <name type="scientific">Paramagnetospirillum kuznetsovii</name>
    <dbReference type="NCBI Taxonomy" id="2053833"/>
    <lineage>
        <taxon>Bacteria</taxon>
        <taxon>Pseudomonadati</taxon>
        <taxon>Pseudomonadota</taxon>
        <taxon>Alphaproteobacteria</taxon>
        <taxon>Rhodospirillales</taxon>
        <taxon>Magnetospirillaceae</taxon>
        <taxon>Paramagnetospirillum</taxon>
    </lineage>
</organism>
<keyword evidence="13" id="KW-1185">Reference proteome</keyword>
<dbReference type="PROSITE" id="PS00840">
    <property type="entry name" value="SUMT_2"/>
    <property type="match status" value="1"/>
</dbReference>
<dbReference type="EC" id="2.1.1.107" evidence="2"/>
<protein>
    <recommendedName>
        <fullName evidence="2">uroporphyrinogen-III C-methyltransferase</fullName>
        <ecNumber evidence="2">2.1.1.107</ecNumber>
    </recommendedName>
</protein>
<evidence type="ECO:0000256" key="2">
    <source>
        <dbReference type="ARBA" id="ARBA00012162"/>
    </source>
</evidence>
<evidence type="ECO:0000313" key="12">
    <source>
        <dbReference type="EMBL" id="RAU23403.1"/>
    </source>
</evidence>
<dbReference type="GO" id="GO:0032259">
    <property type="term" value="P:methylation"/>
    <property type="evidence" value="ECO:0007669"/>
    <property type="project" value="UniProtKB-KW"/>
</dbReference>
<dbReference type="InterPro" id="IPR035996">
    <property type="entry name" value="4pyrrol_Methylase_sf"/>
</dbReference>